<name>A0ABP0BCX0_9PEZI</name>
<dbReference type="Proteomes" id="UP001642482">
    <property type="component" value="Unassembled WGS sequence"/>
</dbReference>
<accession>A0ABP0BCX0</accession>
<organism evidence="1 2">
    <name type="scientific">Sporothrix eucalyptigena</name>
    <dbReference type="NCBI Taxonomy" id="1812306"/>
    <lineage>
        <taxon>Eukaryota</taxon>
        <taxon>Fungi</taxon>
        <taxon>Dikarya</taxon>
        <taxon>Ascomycota</taxon>
        <taxon>Pezizomycotina</taxon>
        <taxon>Sordariomycetes</taxon>
        <taxon>Sordariomycetidae</taxon>
        <taxon>Ophiostomatales</taxon>
        <taxon>Ophiostomataceae</taxon>
        <taxon>Sporothrix</taxon>
    </lineage>
</organism>
<sequence>MLLLSNLLDASYFTGFARSTFSLAAAIRRTSLPEAGPVIINTKRDVVDDLARREEQPTFEVYRGSLNRIIGGVRDQRVDSIWP</sequence>
<reference evidence="1 2" key="1">
    <citation type="submission" date="2024-01" db="EMBL/GenBank/DDBJ databases">
        <authorList>
            <person name="Allen C."/>
            <person name="Tagirdzhanova G."/>
        </authorList>
    </citation>
    <scope>NUCLEOTIDE SEQUENCE [LARGE SCALE GENOMIC DNA]</scope>
</reference>
<evidence type="ECO:0000313" key="1">
    <source>
        <dbReference type="EMBL" id="CAK7217322.1"/>
    </source>
</evidence>
<evidence type="ECO:0000313" key="2">
    <source>
        <dbReference type="Proteomes" id="UP001642482"/>
    </source>
</evidence>
<proteinExistence type="predicted"/>
<dbReference type="EMBL" id="CAWUHD010000023">
    <property type="protein sequence ID" value="CAK7217322.1"/>
    <property type="molecule type" value="Genomic_DNA"/>
</dbReference>
<gene>
    <name evidence="1" type="ORF">SEUCBS140593_003174</name>
</gene>
<comment type="caution">
    <text evidence="1">The sequence shown here is derived from an EMBL/GenBank/DDBJ whole genome shotgun (WGS) entry which is preliminary data.</text>
</comment>
<protein>
    <submittedName>
        <fullName evidence="1">Uncharacterized protein</fullName>
    </submittedName>
</protein>
<keyword evidence="2" id="KW-1185">Reference proteome</keyword>